<dbReference type="Pfam" id="PF12469">
    <property type="entry name" value="Cmr2_N"/>
    <property type="match status" value="1"/>
</dbReference>
<dbReference type="RefSeq" id="WP_225905742.1">
    <property type="nucleotide sequence ID" value="NZ_AP024597.1"/>
</dbReference>
<dbReference type="InterPro" id="IPR024615">
    <property type="entry name" value="CRISPR-assoc_Cmr2_N"/>
</dbReference>
<dbReference type="EMBL" id="AP024597">
    <property type="protein sequence ID" value="BCU68784.1"/>
    <property type="molecule type" value="Genomic_DNA"/>
</dbReference>
<evidence type="ECO:0000313" key="5">
    <source>
        <dbReference type="EMBL" id="BCU68784.1"/>
    </source>
</evidence>
<accession>A0A8D5U4G3</accession>
<dbReference type="Gene3D" id="3.30.70.270">
    <property type="match status" value="1"/>
</dbReference>
<dbReference type="NCBIfam" id="TIGR02577">
    <property type="entry name" value="cas_TM1794_Cmr2"/>
    <property type="match status" value="1"/>
</dbReference>
<dbReference type="GeneID" id="66161834"/>
<feature type="domain" description="CRISPR-associated protein Cmr2 N-terminal" evidence="3">
    <location>
        <begin position="234"/>
        <end position="373"/>
    </location>
</feature>
<feature type="domain" description="Cas10/Cmr2 second palm" evidence="4">
    <location>
        <begin position="681"/>
        <end position="868"/>
    </location>
</feature>
<dbReference type="GO" id="GO:0051607">
    <property type="term" value="P:defense response to virus"/>
    <property type="evidence" value="ECO:0007669"/>
    <property type="project" value="UniProtKB-KW"/>
</dbReference>
<keyword evidence="2" id="KW-0051">Antiviral defense</keyword>
<evidence type="ECO:0000256" key="2">
    <source>
        <dbReference type="ARBA" id="ARBA00023118"/>
    </source>
</evidence>
<dbReference type="Gene3D" id="3.30.70.2220">
    <property type="entry name" value="CRISPR-Cas system, Cmr2 subunit, D1 domain, cysteine cluster"/>
    <property type="match status" value="1"/>
</dbReference>
<keyword evidence="1" id="KW-0547">Nucleotide-binding</keyword>
<reference evidence="5 6" key="1">
    <citation type="submission" date="2021-04" db="EMBL/GenBank/DDBJ databases">
        <title>Complete genome sequence of Stygiolobus sp. KN-1.</title>
        <authorList>
            <person name="Nakamura K."/>
            <person name="Sakai H."/>
            <person name="Kurosawa N."/>
        </authorList>
    </citation>
    <scope>NUCLEOTIDE SEQUENCE [LARGE SCALE GENOMIC DNA]</scope>
    <source>
        <strain evidence="5 6">KN-1</strain>
    </source>
</reference>
<proteinExistence type="predicted"/>
<sequence length="1003" mass="116110">MDDNFFLNKIYALFHDPPHKMTVTMGKSGKDFFRKNFEGACGVGGHKGEASIMLYNLIIKELENKPKDFCNIYIKKGTGVYYADIFASEYNRWVLNYLYNNKNKRKSKDHDINKQGFKNQAFFNYFNFHNIFNPSYYVKVNYDIDQEKLKVFKEKFEEVIKDAISNLNIKNISDQTKYLYFLIYTIYEPLWIYSDLPVEVEDSRAPFYTIFDHLYASASMINWVYSSSKPKGFYVVIDIPGVQGVVNSARKASDYWAGSWMLSMIVWLTVWQLIKEYGPDILLAPTARFNPLYYAMVLNYLEDVIGGKVREKVEDVLNTIIGEVSGIYNYKDFVKEAIIPATASLILPKEPGECPIKTENKILEYYKRAYDCIIKELPTGNVSSELCTEFVKAFDITLPAIGSSDFDKVIRGLVEIAEKYADKILIRPAIYVIDIDEVKDEIESDLKEKKVDKILSEKLVNKVIGQYVFHYITTKLYREKIKERYKKEILPKPEWFSSFKRLFDYKSENWEYCTVCGNEPAIFNFAKKKNEDDYSDSTKEEILKLAQVTKGSQGELFEELKVWFKPGEKLGPLCIIKRGLYYTLSGKLKVFRSTDDIAYSYYKEVIQPEIKDLDECKDLINFLDREESDVYKAFGNPVEARKKFSKCTEIGDKKLSCIQKDYEVSEVNEAFINAIKGYRGFYAIIKADVDNMTETARAEIKAEKYLDVLPKLLKHGYFEEYSRNPTSKVLSKHCKYLIYTYMNMTSVANTINEGYILMTPTYRVALSTAMMLTLLRDIKTVEVDNHGQIIYAGGDDVVTLVPIDRLIDTLIGLEDNFVGKDGFFRVRNWYIPAISPNGRSFSVRIANIADFMTNEIQTATELLNKVKKVKWVSSVEAREKFSVIISSSRLNYESILPMWDYKYLRLLKKMWVLNLSNILSSSVYEDYENGFKGLIDGFVKNGVTKGPTYELLKRLISYVLIRNGGEDLIGNFEFEMKILEVGGYKSNIFNEVFKAFRIMRGVL</sequence>
<dbReference type="Pfam" id="PF22335">
    <property type="entry name" value="Cas10-Cmr2_palm2"/>
    <property type="match status" value="1"/>
</dbReference>
<name>A0A8D5U4G3_9CREN</name>
<gene>
    <name evidence="5" type="ORF">KN1_00810</name>
</gene>
<keyword evidence="6" id="KW-1185">Reference proteome</keyword>
<dbReference type="GO" id="GO:0000166">
    <property type="term" value="F:nucleotide binding"/>
    <property type="evidence" value="ECO:0007669"/>
    <property type="project" value="UniProtKB-KW"/>
</dbReference>
<dbReference type="CDD" id="cd09679">
    <property type="entry name" value="Cas10_III"/>
    <property type="match status" value="1"/>
</dbReference>
<dbReference type="InterPro" id="IPR054767">
    <property type="entry name" value="Cas10-Cmr2_palm2"/>
</dbReference>
<organism evidence="5 6">
    <name type="scientific">Stygiolobus caldivivus</name>
    <dbReference type="NCBI Taxonomy" id="2824673"/>
    <lineage>
        <taxon>Archaea</taxon>
        <taxon>Thermoproteota</taxon>
        <taxon>Thermoprotei</taxon>
        <taxon>Sulfolobales</taxon>
        <taxon>Sulfolobaceae</taxon>
        <taxon>Stygiolobus</taxon>
    </lineage>
</organism>
<evidence type="ECO:0000259" key="3">
    <source>
        <dbReference type="Pfam" id="PF12469"/>
    </source>
</evidence>
<evidence type="ECO:0000256" key="1">
    <source>
        <dbReference type="ARBA" id="ARBA00022741"/>
    </source>
</evidence>
<dbReference type="KEGG" id="csty:KN1_00810"/>
<evidence type="ECO:0000313" key="6">
    <source>
        <dbReference type="Proteomes" id="UP000825123"/>
    </source>
</evidence>
<dbReference type="Proteomes" id="UP000825123">
    <property type="component" value="Chromosome"/>
</dbReference>
<dbReference type="InterPro" id="IPR043128">
    <property type="entry name" value="Rev_trsase/Diguanyl_cyclase"/>
</dbReference>
<dbReference type="InterPro" id="IPR013407">
    <property type="entry name" value="CRISPR-assoc_prot_Cmr2"/>
</dbReference>
<evidence type="ECO:0000259" key="4">
    <source>
        <dbReference type="Pfam" id="PF22335"/>
    </source>
</evidence>
<dbReference type="InterPro" id="IPR038242">
    <property type="entry name" value="Cmr2_N"/>
</dbReference>
<protein>
    <submittedName>
        <fullName evidence="5">Type III-B CRISPR-associated protein Cas10/Cmr2</fullName>
    </submittedName>
</protein>
<dbReference type="AlphaFoldDB" id="A0A8D5U4G3"/>